<evidence type="ECO:0000256" key="1">
    <source>
        <dbReference type="ARBA" id="ARBA00010815"/>
    </source>
</evidence>
<dbReference type="GO" id="GO:0008168">
    <property type="term" value="F:methyltransferase activity"/>
    <property type="evidence" value="ECO:0007669"/>
    <property type="project" value="UniProtKB-KW"/>
</dbReference>
<evidence type="ECO:0000256" key="2">
    <source>
        <dbReference type="ARBA" id="ARBA00022603"/>
    </source>
</evidence>
<dbReference type="CDD" id="cd02440">
    <property type="entry name" value="AdoMet_MTases"/>
    <property type="match status" value="1"/>
</dbReference>
<dbReference type="RefSeq" id="WP_160594820.1">
    <property type="nucleotide sequence ID" value="NZ_WTYI01000001.1"/>
</dbReference>
<keyword evidence="8" id="KW-1185">Reference proteome</keyword>
<dbReference type="InterPro" id="IPR050723">
    <property type="entry name" value="CFA/CMAS"/>
</dbReference>
<dbReference type="PANTHER" id="PTHR43667:SF2">
    <property type="entry name" value="FATTY ACID C-METHYL TRANSFERASE"/>
    <property type="match status" value="1"/>
</dbReference>
<dbReference type="PIRSF" id="PIRSF003085">
    <property type="entry name" value="CMAS"/>
    <property type="match status" value="1"/>
</dbReference>
<gene>
    <name evidence="7" type="ORF">GRI34_03925</name>
</gene>
<dbReference type="PANTHER" id="PTHR43667">
    <property type="entry name" value="CYCLOPROPANE-FATTY-ACYL-PHOSPHOLIPID SYNTHASE"/>
    <property type="match status" value="1"/>
</dbReference>
<proteinExistence type="inferred from homology"/>
<dbReference type="Proteomes" id="UP000432727">
    <property type="component" value="Unassembled WGS sequence"/>
</dbReference>
<feature type="active site" evidence="6">
    <location>
        <position position="393"/>
    </location>
</feature>
<evidence type="ECO:0000256" key="5">
    <source>
        <dbReference type="ARBA" id="ARBA00023098"/>
    </source>
</evidence>
<dbReference type="Pfam" id="PF02353">
    <property type="entry name" value="CMAS"/>
    <property type="match status" value="1"/>
</dbReference>
<dbReference type="GO" id="GO:0008610">
    <property type="term" value="P:lipid biosynthetic process"/>
    <property type="evidence" value="ECO:0007669"/>
    <property type="project" value="InterPro"/>
</dbReference>
<name>A0A6I4TIH0_9SPHN</name>
<reference evidence="7 8" key="1">
    <citation type="submission" date="2019-12" db="EMBL/GenBank/DDBJ databases">
        <title>Genomic-based taxomic classification of the family Erythrobacteraceae.</title>
        <authorList>
            <person name="Xu L."/>
        </authorList>
    </citation>
    <scope>NUCLEOTIDE SEQUENCE [LARGE SCALE GENOMIC DNA]</scope>
    <source>
        <strain evidence="7 8">JCM 12189</strain>
    </source>
</reference>
<evidence type="ECO:0000313" key="8">
    <source>
        <dbReference type="Proteomes" id="UP000432727"/>
    </source>
</evidence>
<dbReference type="AlphaFoldDB" id="A0A6I4TIH0"/>
<comment type="similarity">
    <text evidence="1">Belongs to the CFA/CMAS family.</text>
</comment>
<sequence>MDMPTSQRGRNLVEGAKPFARKPGFLARLVAPGFGKILDRIDEAVVSGAIRATLPDGTKRVLGGRNPGFECDVELRSWNALVRLASNGSVGWYQAWESGEWWSPDPVPLFALFMKHASRLGDTARAKGPFRHGLKLAHLVNRNTHEGAQKNISAHYDLGNDFYAAWLDPTMSYSSGLGIGDDALEVGQRRKWDALASRLGDHERLLEIGCGWGALADFFASRGSGVTAISLSDEQLQWARQRHDPAVDFRKQDYRDTAGSYDAIVSVEMVEALGREYWPTFMDCIARNLKPGGRAAIQYISMRDELFDDYAKSADFIQAYIFPGGLLIRTSEFRKLAEERGLEWRDQSDFGLDYAETLRIWREAFDRAERDGELPQGFDEQFCNLWRYYLMYCEGGFRGGGIDVHQITLVNEGER</sequence>
<dbReference type="SUPFAM" id="SSF53335">
    <property type="entry name" value="S-adenosyl-L-methionine-dependent methyltransferases"/>
    <property type="match status" value="1"/>
</dbReference>
<keyword evidence="5" id="KW-0443">Lipid metabolism</keyword>
<keyword evidence="2 7" id="KW-0489">Methyltransferase</keyword>
<dbReference type="Gene3D" id="3.40.50.150">
    <property type="entry name" value="Vaccinia Virus protein VP39"/>
    <property type="match status" value="1"/>
</dbReference>
<accession>A0A6I4TIH0</accession>
<evidence type="ECO:0000256" key="6">
    <source>
        <dbReference type="PIRSR" id="PIRSR003085-1"/>
    </source>
</evidence>
<evidence type="ECO:0000256" key="3">
    <source>
        <dbReference type="ARBA" id="ARBA00022679"/>
    </source>
</evidence>
<dbReference type="OrthoDB" id="9782855at2"/>
<comment type="caution">
    <text evidence="7">The sequence shown here is derived from an EMBL/GenBank/DDBJ whole genome shotgun (WGS) entry which is preliminary data.</text>
</comment>
<dbReference type="GO" id="GO:0032259">
    <property type="term" value="P:methylation"/>
    <property type="evidence" value="ECO:0007669"/>
    <property type="project" value="UniProtKB-KW"/>
</dbReference>
<dbReference type="EMBL" id="WTYI01000001">
    <property type="protein sequence ID" value="MXO95566.1"/>
    <property type="molecule type" value="Genomic_DNA"/>
</dbReference>
<keyword evidence="4" id="KW-0949">S-adenosyl-L-methionine</keyword>
<dbReference type="InterPro" id="IPR029063">
    <property type="entry name" value="SAM-dependent_MTases_sf"/>
</dbReference>
<evidence type="ECO:0000256" key="4">
    <source>
        <dbReference type="ARBA" id="ARBA00022691"/>
    </source>
</evidence>
<keyword evidence="3 7" id="KW-0808">Transferase</keyword>
<organism evidence="7 8">
    <name type="scientific">Qipengyuania aquimaris</name>
    <dbReference type="NCBI Taxonomy" id="255984"/>
    <lineage>
        <taxon>Bacteria</taxon>
        <taxon>Pseudomonadati</taxon>
        <taxon>Pseudomonadota</taxon>
        <taxon>Alphaproteobacteria</taxon>
        <taxon>Sphingomonadales</taxon>
        <taxon>Erythrobacteraceae</taxon>
        <taxon>Qipengyuania</taxon>
    </lineage>
</organism>
<dbReference type="InterPro" id="IPR003333">
    <property type="entry name" value="CMAS"/>
</dbReference>
<protein>
    <submittedName>
        <fullName evidence="7">Methyltransferase domain-containing protein</fullName>
    </submittedName>
</protein>
<evidence type="ECO:0000313" key="7">
    <source>
        <dbReference type="EMBL" id="MXO95566.1"/>
    </source>
</evidence>